<dbReference type="Proteomes" id="UP000076552">
    <property type="component" value="Unassembled WGS sequence"/>
</dbReference>
<gene>
    <name evidence="1" type="ORF">CT0861_10138</name>
</gene>
<name>A0A166TBR5_9PEZI</name>
<evidence type="ECO:0000313" key="1">
    <source>
        <dbReference type="EMBL" id="KZL71844.1"/>
    </source>
</evidence>
<reference evidence="1 2" key="1">
    <citation type="submission" date="2015-06" db="EMBL/GenBank/DDBJ databases">
        <title>Survival trade-offs in plant roots during colonization by closely related pathogenic and mutualistic fungi.</title>
        <authorList>
            <person name="Hacquard S."/>
            <person name="Kracher B."/>
            <person name="Hiruma K."/>
            <person name="Weinman A."/>
            <person name="Muench P."/>
            <person name="Garrido Oter R."/>
            <person name="Ver Loren van Themaat E."/>
            <person name="Dallerey J.-F."/>
            <person name="Damm U."/>
            <person name="Henrissat B."/>
            <person name="Lespinet O."/>
            <person name="Thon M."/>
            <person name="Kemen E."/>
            <person name="McHardy A.C."/>
            <person name="Schulze-Lefert P."/>
            <person name="O'Connell R.J."/>
        </authorList>
    </citation>
    <scope>NUCLEOTIDE SEQUENCE [LARGE SCALE GENOMIC DNA]</scope>
    <source>
        <strain evidence="1 2">0861</strain>
    </source>
</reference>
<accession>A0A166TBR5</accession>
<protein>
    <submittedName>
        <fullName evidence="1">Uncharacterized protein</fullName>
    </submittedName>
</protein>
<feature type="non-terminal residue" evidence="1">
    <location>
        <position position="1"/>
    </location>
</feature>
<organism evidence="1 2">
    <name type="scientific">Colletotrichum tofieldiae</name>
    <dbReference type="NCBI Taxonomy" id="708197"/>
    <lineage>
        <taxon>Eukaryota</taxon>
        <taxon>Fungi</taxon>
        <taxon>Dikarya</taxon>
        <taxon>Ascomycota</taxon>
        <taxon>Pezizomycotina</taxon>
        <taxon>Sordariomycetes</taxon>
        <taxon>Hypocreomycetidae</taxon>
        <taxon>Glomerellales</taxon>
        <taxon>Glomerellaceae</taxon>
        <taxon>Colletotrichum</taxon>
        <taxon>Colletotrichum spaethianum species complex</taxon>
    </lineage>
</organism>
<dbReference type="EMBL" id="LFIV01000066">
    <property type="protein sequence ID" value="KZL71844.1"/>
    <property type="molecule type" value="Genomic_DNA"/>
</dbReference>
<sequence>LDPVHLRFKSPKLLRAQQTGLPVTTLIAPCHVVHCDDVLVTVLVPHCGHLDPSSRRTLVSNRIPKLSTSPGPVCYGVYSSGLRARSRPPVRREQAWI</sequence>
<evidence type="ECO:0000313" key="2">
    <source>
        <dbReference type="Proteomes" id="UP000076552"/>
    </source>
</evidence>
<proteinExistence type="predicted"/>
<comment type="caution">
    <text evidence="1">The sequence shown here is derived from an EMBL/GenBank/DDBJ whole genome shotgun (WGS) entry which is preliminary data.</text>
</comment>
<dbReference type="AlphaFoldDB" id="A0A166TBR5"/>
<keyword evidence="2" id="KW-1185">Reference proteome</keyword>